<dbReference type="CDD" id="cd00082">
    <property type="entry name" value="HisKA"/>
    <property type="match status" value="1"/>
</dbReference>
<dbReference type="Pfam" id="PF02518">
    <property type="entry name" value="HATPase_c"/>
    <property type="match status" value="1"/>
</dbReference>
<dbReference type="Gene3D" id="3.30.565.10">
    <property type="entry name" value="Histidine kinase-like ATPase, C-terminal domain"/>
    <property type="match status" value="1"/>
</dbReference>
<dbReference type="Proteomes" id="UP000825258">
    <property type="component" value="Chromosome"/>
</dbReference>
<dbReference type="InterPro" id="IPR001789">
    <property type="entry name" value="Sig_transdc_resp-reg_receiver"/>
</dbReference>
<dbReference type="EC" id="2.7.13.3" evidence="2"/>
<reference evidence="9 10" key="1">
    <citation type="submission" date="2021-06" db="EMBL/GenBank/DDBJ databases">
        <title>Whole genome sequences of Flavobacterium sp. KK2020170 and assembly.</title>
        <authorList>
            <person name="Kitahara K."/>
            <person name="Miyoshi S."/>
            <person name="Uesaka K."/>
        </authorList>
    </citation>
    <scope>NUCLEOTIDE SEQUENCE [LARGE SCALE GENOMIC DNA]</scope>
    <source>
        <strain evidence="9 10">KK2020170</strain>
    </source>
</reference>
<accession>A0ABM7S4Q1</accession>
<dbReference type="Gene3D" id="1.10.287.130">
    <property type="match status" value="1"/>
</dbReference>
<dbReference type="EMBL" id="AP024749">
    <property type="protein sequence ID" value="BCY28460.1"/>
    <property type="molecule type" value="Genomic_DNA"/>
</dbReference>
<evidence type="ECO:0000256" key="6">
    <source>
        <dbReference type="PROSITE-ProRule" id="PRU00339"/>
    </source>
</evidence>
<dbReference type="GO" id="GO:0016301">
    <property type="term" value="F:kinase activity"/>
    <property type="evidence" value="ECO:0007669"/>
    <property type="project" value="UniProtKB-KW"/>
</dbReference>
<sequence length="736" mass="84098">MLLKTKGIFAFILFLVTISSFGQALYKETTKINDSVDYYLEIALFNKEDKNSFNKAIIYTEKAILFAKANDLEPKLADCYLILGGIYYDLQKPEKAIEHFIRSINIYTKENPNPNLALSYYNLGKCYLEQDKQELSEIYFKKAASIYQEFEFYDAIELINVQKGIIQKNKGNFLEAEAIFKKAINNISNQDALADTKVEAFFQLGEIQFLNNNFSAAIEHYNDALKLNEQSIYNIALEKKILKKLSRAHNKNSDFKKSNEYLERYVKISDSISQFYSKYLSENTFEKVEFDKQLETIENLDKEKKNQQKTLRFSKLISILSIALISILSLLSLSLYKNNKIRITTNKLLKDKNRELTKEKEKVEKASKARAEFLATVSHELRTPLNAINGITYLLLQEKPKKSQLNYLNSLEFSGKYLLNFINDILEINRLESDKVVVEKISFNLNELIENIKVSFNEFIVTNNISYVQNIDKSIDYNIIGDPTKLSQILINLINNAIKFSKNGEVIFSVKQQKAEDNLVTLDFEIKDTGIGIPSEKQKDIFESFSQGSVEINRTYGGTGLGLSIVKKLLSVLKSDIELTSEEGKGTQFNFSLIFEKGNNLPKVETEVTNSDSVFVGKSILLVEDNKINQMITKKMVEKKGMTCEIIDNGEDAIEHLKSNSYDLVLMDVHLPGINGTEATTEIRKFNSEITIIALTAISLNENREMLLSFGMNDVVTKPFIPENFYDTMAKYLTKA</sequence>
<feature type="repeat" description="TPR" evidence="6">
    <location>
        <begin position="77"/>
        <end position="110"/>
    </location>
</feature>
<dbReference type="InterPro" id="IPR036890">
    <property type="entry name" value="HATPase_C_sf"/>
</dbReference>
<dbReference type="SUPFAM" id="SSF47384">
    <property type="entry name" value="Homodimeric domain of signal transducing histidine kinase"/>
    <property type="match status" value="1"/>
</dbReference>
<dbReference type="PROSITE" id="PS50110">
    <property type="entry name" value="RESPONSE_REGULATORY"/>
    <property type="match status" value="1"/>
</dbReference>
<dbReference type="CDD" id="cd17546">
    <property type="entry name" value="REC_hyHK_CKI1_RcsC-like"/>
    <property type="match status" value="1"/>
</dbReference>
<evidence type="ECO:0000259" key="8">
    <source>
        <dbReference type="PROSITE" id="PS50110"/>
    </source>
</evidence>
<dbReference type="Gene3D" id="1.25.40.10">
    <property type="entry name" value="Tetratricopeptide repeat domain"/>
    <property type="match status" value="2"/>
</dbReference>
<evidence type="ECO:0000256" key="1">
    <source>
        <dbReference type="ARBA" id="ARBA00000085"/>
    </source>
</evidence>
<feature type="modified residue" description="4-aspartylphosphate" evidence="5">
    <location>
        <position position="668"/>
    </location>
</feature>
<dbReference type="Pfam" id="PF13424">
    <property type="entry name" value="TPR_12"/>
    <property type="match status" value="1"/>
</dbReference>
<keyword evidence="3 5" id="KW-0597">Phosphoprotein</keyword>
<feature type="domain" description="Response regulatory" evidence="8">
    <location>
        <begin position="619"/>
        <end position="733"/>
    </location>
</feature>
<dbReference type="SMART" id="SM00387">
    <property type="entry name" value="HATPase_c"/>
    <property type="match status" value="1"/>
</dbReference>
<keyword evidence="10" id="KW-1185">Reference proteome</keyword>
<dbReference type="Pfam" id="PF13181">
    <property type="entry name" value="TPR_8"/>
    <property type="match status" value="1"/>
</dbReference>
<keyword evidence="9" id="KW-0808">Transferase</keyword>
<dbReference type="SMART" id="SM00448">
    <property type="entry name" value="REC"/>
    <property type="match status" value="1"/>
</dbReference>
<evidence type="ECO:0000256" key="5">
    <source>
        <dbReference type="PROSITE-ProRule" id="PRU00169"/>
    </source>
</evidence>
<feature type="domain" description="Histidine kinase" evidence="7">
    <location>
        <begin position="376"/>
        <end position="597"/>
    </location>
</feature>
<dbReference type="SUPFAM" id="SSF52172">
    <property type="entry name" value="CheY-like"/>
    <property type="match status" value="1"/>
</dbReference>
<comment type="catalytic activity">
    <reaction evidence="1">
        <text>ATP + protein L-histidine = ADP + protein N-phospho-L-histidine.</text>
        <dbReference type="EC" id="2.7.13.3"/>
    </reaction>
</comment>
<dbReference type="Pfam" id="PF00512">
    <property type="entry name" value="HisKA"/>
    <property type="match status" value="1"/>
</dbReference>
<evidence type="ECO:0000313" key="10">
    <source>
        <dbReference type="Proteomes" id="UP000825258"/>
    </source>
</evidence>
<dbReference type="InterPro" id="IPR011990">
    <property type="entry name" value="TPR-like_helical_dom_sf"/>
</dbReference>
<dbReference type="PROSITE" id="PS50109">
    <property type="entry name" value="HIS_KIN"/>
    <property type="match status" value="1"/>
</dbReference>
<dbReference type="Gene3D" id="3.40.50.2300">
    <property type="match status" value="1"/>
</dbReference>
<organism evidence="9 10">
    <name type="scientific">Flavobacterium okayamense</name>
    <dbReference type="NCBI Taxonomy" id="2830782"/>
    <lineage>
        <taxon>Bacteria</taxon>
        <taxon>Pseudomonadati</taxon>
        <taxon>Bacteroidota</taxon>
        <taxon>Flavobacteriia</taxon>
        <taxon>Flavobacteriales</taxon>
        <taxon>Flavobacteriaceae</taxon>
        <taxon>Flavobacterium</taxon>
    </lineage>
</organism>
<dbReference type="PANTHER" id="PTHR45339">
    <property type="entry name" value="HYBRID SIGNAL TRANSDUCTION HISTIDINE KINASE J"/>
    <property type="match status" value="1"/>
</dbReference>
<dbReference type="InterPro" id="IPR003594">
    <property type="entry name" value="HATPase_dom"/>
</dbReference>
<evidence type="ECO:0000256" key="3">
    <source>
        <dbReference type="ARBA" id="ARBA00022553"/>
    </source>
</evidence>
<dbReference type="InterPro" id="IPR019734">
    <property type="entry name" value="TPR_rpt"/>
</dbReference>
<evidence type="ECO:0000256" key="2">
    <source>
        <dbReference type="ARBA" id="ARBA00012438"/>
    </source>
</evidence>
<evidence type="ECO:0000256" key="4">
    <source>
        <dbReference type="ARBA" id="ARBA00023012"/>
    </source>
</evidence>
<dbReference type="Pfam" id="PF00072">
    <property type="entry name" value="Response_reg"/>
    <property type="match status" value="1"/>
</dbReference>
<dbReference type="InterPro" id="IPR005467">
    <property type="entry name" value="His_kinase_dom"/>
</dbReference>
<dbReference type="InterPro" id="IPR003661">
    <property type="entry name" value="HisK_dim/P_dom"/>
</dbReference>
<evidence type="ECO:0000259" key="7">
    <source>
        <dbReference type="PROSITE" id="PS50109"/>
    </source>
</evidence>
<dbReference type="SMART" id="SM00028">
    <property type="entry name" value="TPR"/>
    <property type="match status" value="4"/>
</dbReference>
<dbReference type="SUPFAM" id="SSF48452">
    <property type="entry name" value="TPR-like"/>
    <property type="match status" value="1"/>
</dbReference>
<keyword evidence="6" id="KW-0802">TPR repeat</keyword>
<dbReference type="CDD" id="cd16922">
    <property type="entry name" value="HATPase_EvgS-ArcB-TorS-like"/>
    <property type="match status" value="1"/>
</dbReference>
<dbReference type="PROSITE" id="PS50005">
    <property type="entry name" value="TPR"/>
    <property type="match status" value="2"/>
</dbReference>
<proteinExistence type="predicted"/>
<dbReference type="PRINTS" id="PR00344">
    <property type="entry name" value="BCTRLSENSOR"/>
</dbReference>
<dbReference type="PANTHER" id="PTHR45339:SF1">
    <property type="entry name" value="HYBRID SIGNAL TRANSDUCTION HISTIDINE KINASE J"/>
    <property type="match status" value="1"/>
</dbReference>
<dbReference type="RefSeq" id="WP_255567292.1">
    <property type="nucleotide sequence ID" value="NZ_AP024749.1"/>
</dbReference>
<dbReference type="SMART" id="SM00388">
    <property type="entry name" value="HisKA"/>
    <property type="match status" value="1"/>
</dbReference>
<dbReference type="InterPro" id="IPR011006">
    <property type="entry name" value="CheY-like_superfamily"/>
</dbReference>
<keyword evidence="9" id="KW-0418">Kinase</keyword>
<protein>
    <recommendedName>
        <fullName evidence="2">histidine kinase</fullName>
        <ecNumber evidence="2">2.7.13.3</ecNumber>
    </recommendedName>
</protein>
<keyword evidence="4" id="KW-0902">Two-component regulatory system</keyword>
<dbReference type="InterPro" id="IPR004358">
    <property type="entry name" value="Sig_transdc_His_kin-like_C"/>
</dbReference>
<name>A0ABM7S4Q1_9FLAO</name>
<dbReference type="InterPro" id="IPR036097">
    <property type="entry name" value="HisK_dim/P_sf"/>
</dbReference>
<evidence type="ECO:0000313" key="9">
    <source>
        <dbReference type="EMBL" id="BCY28460.1"/>
    </source>
</evidence>
<gene>
    <name evidence="9" type="ORF">KK2020170_13280</name>
</gene>
<dbReference type="SUPFAM" id="SSF55874">
    <property type="entry name" value="ATPase domain of HSP90 chaperone/DNA topoisomerase II/histidine kinase"/>
    <property type="match status" value="1"/>
</dbReference>
<feature type="repeat" description="TPR" evidence="6">
    <location>
        <begin position="198"/>
        <end position="231"/>
    </location>
</feature>